<evidence type="ECO:0000256" key="5">
    <source>
        <dbReference type="ARBA" id="ARBA00022692"/>
    </source>
</evidence>
<evidence type="ECO:0000313" key="13">
    <source>
        <dbReference type="Proteomes" id="UP000182818"/>
    </source>
</evidence>
<evidence type="ECO:0000313" key="11">
    <source>
        <dbReference type="EMBL" id="SER08919.1"/>
    </source>
</evidence>
<dbReference type="STRING" id="319653.SAMN04487973_101264"/>
<keyword evidence="7 8" id="KW-0472">Membrane</keyword>
<feature type="transmembrane region" description="Helical" evidence="8">
    <location>
        <begin position="332"/>
        <end position="351"/>
    </location>
</feature>
<feature type="transmembrane region" description="Helical" evidence="8">
    <location>
        <begin position="109"/>
        <end position="126"/>
    </location>
</feature>
<dbReference type="InterPro" id="IPR020846">
    <property type="entry name" value="MFS_dom"/>
</dbReference>
<dbReference type="PROSITE" id="PS50850">
    <property type="entry name" value="MFS"/>
    <property type="match status" value="1"/>
</dbReference>
<dbReference type="PATRIC" id="fig|319653.3.peg.1799"/>
<name>A0A0R2K0G4_9LACO</name>
<dbReference type="AlphaFoldDB" id="A0A0R2K0G4"/>
<evidence type="ECO:0000256" key="4">
    <source>
        <dbReference type="ARBA" id="ARBA00022475"/>
    </source>
</evidence>
<feature type="transmembrane region" description="Helical" evidence="8">
    <location>
        <begin position="168"/>
        <end position="188"/>
    </location>
</feature>
<dbReference type="InterPro" id="IPR036259">
    <property type="entry name" value="MFS_trans_sf"/>
</dbReference>
<evidence type="ECO:0000256" key="2">
    <source>
        <dbReference type="ARBA" id="ARBA00008537"/>
    </source>
</evidence>
<dbReference type="Proteomes" id="UP000051749">
    <property type="component" value="Unassembled WGS sequence"/>
</dbReference>
<evidence type="ECO:0000313" key="12">
    <source>
        <dbReference type="Proteomes" id="UP000051749"/>
    </source>
</evidence>
<dbReference type="Gene3D" id="1.20.1250.20">
    <property type="entry name" value="MFS general substrate transporter like domains"/>
    <property type="match status" value="1"/>
</dbReference>
<feature type="transmembrane region" description="Helical" evidence="8">
    <location>
        <begin position="52"/>
        <end position="71"/>
    </location>
</feature>
<dbReference type="PANTHER" id="PTHR42718:SF9">
    <property type="entry name" value="MAJOR FACILITATOR SUPERFAMILY MULTIDRUG TRANSPORTER MFSC"/>
    <property type="match status" value="1"/>
</dbReference>
<feature type="transmembrane region" description="Helical" evidence="8">
    <location>
        <begin position="440"/>
        <end position="458"/>
    </location>
</feature>
<keyword evidence="5 8" id="KW-0812">Transmembrane</keyword>
<dbReference type="Pfam" id="PF07690">
    <property type="entry name" value="MFS_1"/>
    <property type="match status" value="1"/>
</dbReference>
<evidence type="ECO:0000256" key="6">
    <source>
        <dbReference type="ARBA" id="ARBA00022989"/>
    </source>
</evidence>
<dbReference type="EMBL" id="FOGK01000001">
    <property type="protein sequence ID" value="SER08919.1"/>
    <property type="molecule type" value="Genomic_DNA"/>
</dbReference>
<dbReference type="PRINTS" id="PR01036">
    <property type="entry name" value="TCRTETB"/>
</dbReference>
<keyword evidence="4" id="KW-1003">Cell membrane</keyword>
<dbReference type="Gene3D" id="1.20.1720.10">
    <property type="entry name" value="Multidrug resistance protein D"/>
    <property type="match status" value="1"/>
</dbReference>
<evidence type="ECO:0000313" key="10">
    <source>
        <dbReference type="EMBL" id="KRN83057.1"/>
    </source>
</evidence>
<reference evidence="11 13" key="2">
    <citation type="submission" date="2016-10" db="EMBL/GenBank/DDBJ databases">
        <authorList>
            <person name="Varghese N."/>
            <person name="Submissions S."/>
        </authorList>
    </citation>
    <scope>NUCLEOTIDE SEQUENCE [LARGE SCALE GENOMIC DNA]</scope>
    <source>
        <strain evidence="11 13">CGMCC 1.3889</strain>
    </source>
</reference>
<keyword evidence="3" id="KW-0813">Transport</keyword>
<dbReference type="SUPFAM" id="SSF103473">
    <property type="entry name" value="MFS general substrate transporter"/>
    <property type="match status" value="1"/>
</dbReference>
<feature type="transmembrane region" description="Helical" evidence="8">
    <location>
        <begin position="230"/>
        <end position="250"/>
    </location>
</feature>
<dbReference type="NCBIfam" id="TIGR00711">
    <property type="entry name" value="efflux_EmrB"/>
    <property type="match status" value="1"/>
</dbReference>
<sequence>MQEVSSVSSKTKLSIVGSAGLAFCGVLVETAMNVTFPTLMAQFHESLNNVQWVTTAYLLVVAATMTVTAFIQRRFKFKAILGAAGLLFILGILFSGTATSLVMLLVGRIIQGISTGLVMPLMFAIIMHQVPLSKQGQYVGMAGMVVAFAPSLGPTYGGFITQMYAWPLIFWLTLPIGVLSCLLALCTVQQGQAPVKSHFPLIQFLLVFLGLTGLTLAVNYAGNGSLITPLVYGNFIFGLLCFAIFIVLALRNAQPLINIRIFKNSLFTRAVLIYFLIQFVQIGLTFVLPTFAQLSLRQGVMLSGMMLLAGSLLSAVIAPFTGRLLDHYSAKIPFSIGAVFLLVGIGLLLIFTNYLSTVTIVIFYAIYMLGFSFLFNNSLTFGLQQLKPTEIGDGNAIFNTLQQYSGSLGTAIASTILAMTTQNIPHSSTIKQTVVGSHDVFTFFAVLCVLATCLIISLPKKVNDH</sequence>
<feature type="transmembrane region" description="Helical" evidence="8">
    <location>
        <begin position="357"/>
        <end position="375"/>
    </location>
</feature>
<comment type="subcellular location">
    <subcellularLocation>
        <location evidence="1">Cell membrane</location>
        <topology evidence="1">Multi-pass membrane protein</topology>
    </subcellularLocation>
</comment>
<dbReference type="GO" id="GO:0022857">
    <property type="term" value="F:transmembrane transporter activity"/>
    <property type="evidence" value="ECO:0007669"/>
    <property type="project" value="InterPro"/>
</dbReference>
<feature type="domain" description="Major facilitator superfamily (MFS) profile" evidence="9">
    <location>
        <begin position="13"/>
        <end position="463"/>
    </location>
</feature>
<dbReference type="GeneID" id="76043145"/>
<feature type="transmembrane region" description="Helical" evidence="8">
    <location>
        <begin position="271"/>
        <end position="294"/>
    </location>
</feature>
<evidence type="ECO:0000256" key="7">
    <source>
        <dbReference type="ARBA" id="ARBA00023136"/>
    </source>
</evidence>
<evidence type="ECO:0000256" key="1">
    <source>
        <dbReference type="ARBA" id="ARBA00004651"/>
    </source>
</evidence>
<gene>
    <name evidence="10" type="ORF">IV87_GL001768</name>
    <name evidence="11" type="ORF">SAMN04487973_101264</name>
</gene>
<dbReference type="GO" id="GO:0005886">
    <property type="term" value="C:plasma membrane"/>
    <property type="evidence" value="ECO:0007669"/>
    <property type="project" value="UniProtKB-SubCell"/>
</dbReference>
<dbReference type="PANTHER" id="PTHR42718">
    <property type="entry name" value="MAJOR FACILITATOR SUPERFAMILY MULTIDRUG TRANSPORTER MFSC"/>
    <property type="match status" value="1"/>
</dbReference>
<organism evidence="10 12">
    <name type="scientific">Pediococcus ethanolidurans</name>
    <dbReference type="NCBI Taxonomy" id="319653"/>
    <lineage>
        <taxon>Bacteria</taxon>
        <taxon>Bacillati</taxon>
        <taxon>Bacillota</taxon>
        <taxon>Bacilli</taxon>
        <taxon>Lactobacillales</taxon>
        <taxon>Lactobacillaceae</taxon>
        <taxon>Pediococcus</taxon>
    </lineage>
</organism>
<feature type="transmembrane region" description="Helical" evidence="8">
    <location>
        <begin position="83"/>
        <end position="103"/>
    </location>
</feature>
<feature type="transmembrane region" description="Helical" evidence="8">
    <location>
        <begin position="200"/>
        <end position="218"/>
    </location>
</feature>
<evidence type="ECO:0000256" key="3">
    <source>
        <dbReference type="ARBA" id="ARBA00022448"/>
    </source>
</evidence>
<dbReference type="Proteomes" id="UP000182818">
    <property type="component" value="Unassembled WGS sequence"/>
</dbReference>
<comment type="similarity">
    <text evidence="2">Belongs to the major facilitator superfamily. EmrB family.</text>
</comment>
<protein>
    <submittedName>
        <fullName evidence="11">Drug resistance transporter, EmrB/QacA subfamily</fullName>
    </submittedName>
    <submittedName>
        <fullName evidence="10">Major facilitator superfamily permease</fullName>
    </submittedName>
</protein>
<feature type="transmembrane region" description="Helical" evidence="8">
    <location>
        <begin position="300"/>
        <end position="320"/>
    </location>
</feature>
<reference evidence="10 12" key="1">
    <citation type="journal article" date="2015" name="Genome Announc.">
        <title>Expanding the biotechnology potential of lactobacilli through comparative genomics of 213 strains and associated genera.</title>
        <authorList>
            <person name="Sun Z."/>
            <person name="Harris H.M."/>
            <person name="McCann A."/>
            <person name="Guo C."/>
            <person name="Argimon S."/>
            <person name="Zhang W."/>
            <person name="Yang X."/>
            <person name="Jeffery I.B."/>
            <person name="Cooney J.C."/>
            <person name="Kagawa T.F."/>
            <person name="Liu W."/>
            <person name="Song Y."/>
            <person name="Salvetti E."/>
            <person name="Wrobel A."/>
            <person name="Rasinkangas P."/>
            <person name="Parkhill J."/>
            <person name="Rea M.C."/>
            <person name="O'Sullivan O."/>
            <person name="Ritari J."/>
            <person name="Douillard F.P."/>
            <person name="Paul Ross R."/>
            <person name="Yang R."/>
            <person name="Briner A.E."/>
            <person name="Felis G.E."/>
            <person name="de Vos W.M."/>
            <person name="Barrangou R."/>
            <person name="Klaenhammer T.R."/>
            <person name="Caufield P.W."/>
            <person name="Cui Y."/>
            <person name="Zhang H."/>
            <person name="O'Toole P.W."/>
        </authorList>
    </citation>
    <scope>NUCLEOTIDE SEQUENCE [LARGE SCALE GENOMIC DNA]</scope>
    <source>
        <strain evidence="10 12">DSM 22301</strain>
    </source>
</reference>
<dbReference type="EMBL" id="JQBY01000005">
    <property type="protein sequence ID" value="KRN83057.1"/>
    <property type="molecule type" value="Genomic_DNA"/>
</dbReference>
<proteinExistence type="inferred from homology"/>
<keyword evidence="6 8" id="KW-1133">Transmembrane helix</keyword>
<feature type="transmembrane region" description="Helical" evidence="8">
    <location>
        <begin position="12"/>
        <end position="32"/>
    </location>
</feature>
<dbReference type="InterPro" id="IPR011701">
    <property type="entry name" value="MFS"/>
</dbReference>
<dbReference type="RefSeq" id="WP_074693808.1">
    <property type="nucleotide sequence ID" value="NZ_BJYP01000004.1"/>
</dbReference>
<evidence type="ECO:0000259" key="9">
    <source>
        <dbReference type="PROSITE" id="PS50850"/>
    </source>
</evidence>
<comment type="caution">
    <text evidence="10">The sequence shown here is derived from an EMBL/GenBank/DDBJ whole genome shotgun (WGS) entry which is preliminary data.</text>
</comment>
<evidence type="ECO:0000256" key="8">
    <source>
        <dbReference type="SAM" id="Phobius"/>
    </source>
</evidence>
<keyword evidence="13" id="KW-1185">Reference proteome</keyword>
<dbReference type="InterPro" id="IPR004638">
    <property type="entry name" value="EmrB-like"/>
</dbReference>
<accession>A0A0R2K0G4</accession>
<feature type="transmembrane region" description="Helical" evidence="8">
    <location>
        <begin position="138"/>
        <end position="156"/>
    </location>
</feature>